<dbReference type="RefSeq" id="WP_046823680.1">
    <property type="nucleotide sequence ID" value="NZ_LBBT01000256.1"/>
</dbReference>
<protein>
    <recommendedName>
        <fullName evidence="3">BclA C-terminal domain-containing protein</fullName>
    </recommendedName>
</protein>
<reference evidence="1 2" key="1">
    <citation type="submission" date="2015-04" db="EMBL/GenBank/DDBJ databases">
        <title>Microcin producing Clostridium sp. JC272T.</title>
        <authorList>
            <person name="Jyothsna T."/>
            <person name="Sasikala C."/>
            <person name="Ramana C."/>
        </authorList>
    </citation>
    <scope>NUCLEOTIDE SEQUENCE [LARGE SCALE GENOMIC DNA]</scope>
    <source>
        <strain evidence="1 2">JC272</strain>
    </source>
</reference>
<evidence type="ECO:0008006" key="3">
    <source>
        <dbReference type="Google" id="ProtNLM"/>
    </source>
</evidence>
<accession>A0A0M3DD91</accession>
<evidence type="ECO:0000313" key="2">
    <source>
        <dbReference type="Proteomes" id="UP000034407"/>
    </source>
</evidence>
<organism evidence="1 2">
    <name type="scientific">Paraclostridium benzoelyticum</name>
    <dbReference type="NCBI Taxonomy" id="1629550"/>
    <lineage>
        <taxon>Bacteria</taxon>
        <taxon>Bacillati</taxon>
        <taxon>Bacillota</taxon>
        <taxon>Clostridia</taxon>
        <taxon>Peptostreptococcales</taxon>
        <taxon>Peptostreptococcaceae</taxon>
        <taxon>Paraclostridium</taxon>
    </lineage>
</organism>
<sequence length="171" mass="17214">MSYKNTNHCCNTDCNHCVSYIPCFGPAGPAGATSTNQFLSLGAPSGVDPLPNVQTPITFDNINASNGGDIAAIVPTNTVTLAPNHSYYVSYTVNTSGDGVNTEVLSTILLLNGNNIPYSGTGNEGASAVSTSGGTVITVGSSAATLQLVASVPSGGTLTLENADLSIVELS</sequence>
<comment type="caution">
    <text evidence="1">The sequence shown here is derived from an EMBL/GenBank/DDBJ whole genome shotgun (WGS) entry which is preliminary data.</text>
</comment>
<dbReference type="AlphaFoldDB" id="A0A0M3DD91"/>
<dbReference type="PATRIC" id="fig|1629550.3.peg.2111"/>
<evidence type="ECO:0000313" key="1">
    <source>
        <dbReference type="EMBL" id="KKY00615.1"/>
    </source>
</evidence>
<gene>
    <name evidence="1" type="ORF">VN21_13290</name>
</gene>
<dbReference type="Proteomes" id="UP000034407">
    <property type="component" value="Unassembled WGS sequence"/>
</dbReference>
<keyword evidence="2" id="KW-1185">Reference proteome</keyword>
<dbReference type="EMBL" id="LBBT01000256">
    <property type="protein sequence ID" value="KKY00615.1"/>
    <property type="molecule type" value="Genomic_DNA"/>
</dbReference>
<name>A0A0M3DD91_9FIRM</name>
<proteinExistence type="predicted"/>